<accession>A0A2Z6RNT2</accession>
<name>A0A2Z6RNT2_9GLOM</name>
<organism evidence="1 2">
    <name type="scientific">Rhizophagus clarus</name>
    <dbReference type="NCBI Taxonomy" id="94130"/>
    <lineage>
        <taxon>Eukaryota</taxon>
        <taxon>Fungi</taxon>
        <taxon>Fungi incertae sedis</taxon>
        <taxon>Mucoromycota</taxon>
        <taxon>Glomeromycotina</taxon>
        <taxon>Glomeromycetes</taxon>
        <taxon>Glomerales</taxon>
        <taxon>Glomeraceae</taxon>
        <taxon>Rhizophagus</taxon>
    </lineage>
</organism>
<dbReference type="EMBL" id="BEXD01002584">
    <property type="protein sequence ID" value="GBB98799.1"/>
    <property type="molecule type" value="Genomic_DNA"/>
</dbReference>
<evidence type="ECO:0000313" key="1">
    <source>
        <dbReference type="EMBL" id="GBB98799.1"/>
    </source>
</evidence>
<evidence type="ECO:0000313" key="2">
    <source>
        <dbReference type="Proteomes" id="UP000247702"/>
    </source>
</evidence>
<protein>
    <submittedName>
        <fullName evidence="1">Uncharacterized protein</fullName>
    </submittedName>
</protein>
<gene>
    <name evidence="1" type="ORF">RclHR1_33230003</name>
</gene>
<reference evidence="1 2" key="1">
    <citation type="submission" date="2017-11" db="EMBL/GenBank/DDBJ databases">
        <title>The genome of Rhizophagus clarus HR1 reveals common genetic basis of auxotrophy among arbuscular mycorrhizal fungi.</title>
        <authorList>
            <person name="Kobayashi Y."/>
        </authorList>
    </citation>
    <scope>NUCLEOTIDE SEQUENCE [LARGE SCALE GENOMIC DNA]</scope>
    <source>
        <strain evidence="1 2">HR1</strain>
    </source>
</reference>
<dbReference type="AlphaFoldDB" id="A0A2Z6RNT2"/>
<sequence length="110" mass="12637">MINQKKFSGEFVGFDKDISPAAVQEAYIAQNPKHAYQQSSDKFILKFFSEHDLFNACAMKVHFNEYHITGSSRNYEVNWHCHNNKLFAITPMAPSCLNVITKVTQQAELH</sequence>
<proteinExistence type="predicted"/>
<comment type="caution">
    <text evidence="1">The sequence shown here is derived from an EMBL/GenBank/DDBJ whole genome shotgun (WGS) entry which is preliminary data.</text>
</comment>
<keyword evidence="2" id="KW-1185">Reference proteome</keyword>
<dbReference type="Proteomes" id="UP000247702">
    <property type="component" value="Unassembled WGS sequence"/>
</dbReference>